<keyword evidence="7" id="KW-1185">Reference proteome</keyword>
<comment type="catalytic activity">
    <reaction evidence="3">
        <text>alpha-L-fucose = beta-L-fucose</text>
        <dbReference type="Rhea" id="RHEA:25580"/>
        <dbReference type="ChEBI" id="CHEBI:42548"/>
        <dbReference type="ChEBI" id="CHEBI:42589"/>
        <dbReference type="EC" id="5.1.3.29"/>
    </reaction>
</comment>
<reference evidence="5 7" key="2">
    <citation type="submission" date="2019-07" db="EMBL/GenBank/DDBJ databases">
        <authorList>
            <person name="Hibberd C M."/>
            <person name="Gehrig L. J."/>
            <person name="Chang H.-W."/>
            <person name="Venkatesh S."/>
        </authorList>
    </citation>
    <scope>NUCLEOTIDE SEQUENCE [LARGE SCALE GENOMIC DNA]</scope>
    <source>
        <strain evidence="5">Ruminococcus_obeum_SSTS_Bg7063</strain>
    </source>
</reference>
<dbReference type="SUPFAM" id="SSF102546">
    <property type="entry name" value="RbsD-like"/>
    <property type="match status" value="1"/>
</dbReference>
<dbReference type="GO" id="GO:0062193">
    <property type="term" value="F:D-ribose pyranase activity"/>
    <property type="evidence" value="ECO:0007669"/>
    <property type="project" value="UniProtKB-EC"/>
</dbReference>
<reference evidence="4 6" key="1">
    <citation type="submission" date="2018-08" db="EMBL/GenBank/DDBJ databases">
        <title>A genome reference for cultivated species of the human gut microbiota.</title>
        <authorList>
            <person name="Zou Y."/>
            <person name="Xue W."/>
            <person name="Luo G."/>
        </authorList>
    </citation>
    <scope>NUCLEOTIDE SEQUENCE [LARGE SCALE GENOMIC DNA]</scope>
    <source>
        <strain evidence="4 6">AF14-23</strain>
    </source>
</reference>
<dbReference type="InterPro" id="IPR050443">
    <property type="entry name" value="RbsD/FucU_mutarotase"/>
</dbReference>
<dbReference type="InterPro" id="IPR007721">
    <property type="entry name" value="RbsD_FucU"/>
</dbReference>
<dbReference type="InterPro" id="IPR023750">
    <property type="entry name" value="RbsD-like_sf"/>
</dbReference>
<evidence type="ECO:0000256" key="1">
    <source>
        <dbReference type="ARBA" id="ARBA00000223"/>
    </source>
</evidence>
<evidence type="ECO:0000313" key="5">
    <source>
        <dbReference type="EMBL" id="VUX23421.1"/>
    </source>
</evidence>
<dbReference type="EMBL" id="CABHNB010000050">
    <property type="protein sequence ID" value="VUX23421.1"/>
    <property type="molecule type" value="Genomic_DNA"/>
</dbReference>
<gene>
    <name evidence="5" type="primary">fucU_1</name>
    <name evidence="4" type="ORF">DWW07_17440</name>
    <name evidence="5" type="ORF">ROSSTS7063_00084</name>
</gene>
<dbReference type="AlphaFoldDB" id="A0A395X2B4"/>
<dbReference type="Proteomes" id="UP000409147">
    <property type="component" value="Unassembled WGS sequence"/>
</dbReference>
<evidence type="ECO:0000256" key="3">
    <source>
        <dbReference type="ARBA" id="ARBA00036324"/>
    </source>
</evidence>
<evidence type="ECO:0000313" key="6">
    <source>
        <dbReference type="Proteomes" id="UP000265828"/>
    </source>
</evidence>
<organism evidence="4 6">
    <name type="scientific">Blautia obeum</name>
    <dbReference type="NCBI Taxonomy" id="40520"/>
    <lineage>
        <taxon>Bacteria</taxon>
        <taxon>Bacillati</taxon>
        <taxon>Bacillota</taxon>
        <taxon>Clostridia</taxon>
        <taxon>Lachnospirales</taxon>
        <taxon>Lachnospiraceae</taxon>
        <taxon>Blautia</taxon>
    </lineage>
</organism>
<accession>A0A395X2B4</accession>
<dbReference type="EMBL" id="QRZI01000020">
    <property type="protein sequence ID" value="RGV60317.1"/>
    <property type="molecule type" value="Genomic_DNA"/>
</dbReference>
<evidence type="ECO:0000313" key="4">
    <source>
        <dbReference type="EMBL" id="RGV60317.1"/>
    </source>
</evidence>
<proteinExistence type="predicted"/>
<evidence type="ECO:0000256" key="2">
    <source>
        <dbReference type="ARBA" id="ARBA00023235"/>
    </source>
</evidence>
<comment type="catalytic activity">
    <reaction evidence="1">
        <text>beta-D-ribopyranose = beta-D-ribofuranose</text>
        <dbReference type="Rhea" id="RHEA:25432"/>
        <dbReference type="ChEBI" id="CHEBI:27476"/>
        <dbReference type="ChEBI" id="CHEBI:47002"/>
        <dbReference type="EC" id="5.4.99.62"/>
    </reaction>
</comment>
<dbReference type="Pfam" id="PF05025">
    <property type="entry name" value="RbsD_FucU"/>
    <property type="match status" value="1"/>
</dbReference>
<dbReference type="GO" id="GO:0006004">
    <property type="term" value="P:fucose metabolic process"/>
    <property type="evidence" value="ECO:0007669"/>
    <property type="project" value="TreeGrafter"/>
</dbReference>
<dbReference type="PANTHER" id="PTHR31690:SF4">
    <property type="entry name" value="FUCOSE MUTAROTASE"/>
    <property type="match status" value="1"/>
</dbReference>
<dbReference type="Gene3D" id="3.40.1650.10">
    <property type="entry name" value="RbsD-like domain"/>
    <property type="match status" value="1"/>
</dbReference>
<sequence>MLRNIPKILPPELVKTMMEMGHSDVLILADANFPGTAHAKKMIRMDGIMIPELLKAILQLFPLDNFIDNPVRLMRNLPTEPVPEIWETYRELLNKYDKDDAFHDFEFIDRLPFYKTAEDAFVIVQTGDESRYGNIILQKGVC</sequence>
<dbReference type="Proteomes" id="UP000265828">
    <property type="component" value="Unassembled WGS sequence"/>
</dbReference>
<dbReference type="EC" id="5.1.3.-" evidence="5"/>
<dbReference type="RefSeq" id="WP_117628715.1">
    <property type="nucleotide sequence ID" value="NZ_CABHNB010000050.1"/>
</dbReference>
<evidence type="ECO:0000313" key="7">
    <source>
        <dbReference type="Proteomes" id="UP000409147"/>
    </source>
</evidence>
<keyword evidence="2 5" id="KW-0413">Isomerase</keyword>
<dbReference type="PANTHER" id="PTHR31690">
    <property type="entry name" value="FUCOSE MUTAROTASE"/>
    <property type="match status" value="1"/>
</dbReference>
<dbReference type="GO" id="GO:0036373">
    <property type="term" value="F:L-fucose mutarotase activity"/>
    <property type="evidence" value="ECO:0007669"/>
    <property type="project" value="UniProtKB-EC"/>
</dbReference>
<dbReference type="GO" id="GO:0042806">
    <property type="term" value="F:fucose binding"/>
    <property type="evidence" value="ECO:0007669"/>
    <property type="project" value="TreeGrafter"/>
</dbReference>
<protein>
    <submittedName>
        <fullName evidence="4">Fucose operon FucU protein</fullName>
    </submittedName>
    <submittedName>
        <fullName evidence="5">L-fucose mutarotase</fullName>
        <ecNumber evidence="5">5.1.3.-</ecNumber>
    </submittedName>
</protein>
<name>A0A395X2B4_9FIRM</name>